<accession>A0A7K4AKC6</accession>
<protein>
    <submittedName>
        <fullName evidence="4">TetR family transcriptional regulator</fullName>
    </submittedName>
</protein>
<feature type="DNA-binding region" description="H-T-H motif" evidence="2">
    <location>
        <begin position="39"/>
        <end position="58"/>
    </location>
</feature>
<dbReference type="EMBL" id="JAAYUN010000173">
    <property type="protein sequence ID" value="NLJ23402.1"/>
    <property type="molecule type" value="Genomic_DNA"/>
</dbReference>
<dbReference type="InterPro" id="IPR036271">
    <property type="entry name" value="Tet_transcr_reg_TetR-rel_C_sf"/>
</dbReference>
<dbReference type="InterPro" id="IPR023772">
    <property type="entry name" value="DNA-bd_HTH_TetR-type_CS"/>
</dbReference>
<dbReference type="PRINTS" id="PR00455">
    <property type="entry name" value="HTHTETR"/>
</dbReference>
<dbReference type="PROSITE" id="PS50977">
    <property type="entry name" value="HTH_TETR_2"/>
    <property type="match status" value="1"/>
</dbReference>
<dbReference type="InterPro" id="IPR050109">
    <property type="entry name" value="HTH-type_TetR-like_transc_reg"/>
</dbReference>
<dbReference type="GO" id="GO:0000976">
    <property type="term" value="F:transcription cis-regulatory region binding"/>
    <property type="evidence" value="ECO:0007669"/>
    <property type="project" value="TreeGrafter"/>
</dbReference>
<comment type="caution">
    <text evidence="4">The sequence shown here is derived from an EMBL/GenBank/DDBJ whole genome shotgun (WGS) entry which is preliminary data.</text>
</comment>
<dbReference type="SUPFAM" id="SSF46689">
    <property type="entry name" value="Homeodomain-like"/>
    <property type="match status" value="1"/>
</dbReference>
<dbReference type="GO" id="GO:0003700">
    <property type="term" value="F:DNA-binding transcription factor activity"/>
    <property type="evidence" value="ECO:0007669"/>
    <property type="project" value="TreeGrafter"/>
</dbReference>
<name>A0A7K4AKC6_METSH</name>
<proteinExistence type="predicted"/>
<dbReference type="Pfam" id="PF00440">
    <property type="entry name" value="TetR_N"/>
    <property type="match status" value="1"/>
</dbReference>
<dbReference type="SUPFAM" id="SSF48498">
    <property type="entry name" value="Tetracyclin repressor-like, C-terminal domain"/>
    <property type="match status" value="1"/>
</dbReference>
<dbReference type="InterPro" id="IPR001647">
    <property type="entry name" value="HTH_TetR"/>
</dbReference>
<evidence type="ECO:0000256" key="2">
    <source>
        <dbReference type="PROSITE-ProRule" id="PRU00335"/>
    </source>
</evidence>
<feature type="domain" description="HTH tetR-type" evidence="3">
    <location>
        <begin position="16"/>
        <end position="76"/>
    </location>
</feature>
<dbReference type="AlphaFoldDB" id="A0A7K4AKC6"/>
<gene>
    <name evidence="4" type="ORF">GX426_09900</name>
</gene>
<dbReference type="InterPro" id="IPR009057">
    <property type="entry name" value="Homeodomain-like_sf"/>
</dbReference>
<dbReference type="PROSITE" id="PS01081">
    <property type="entry name" value="HTH_TETR_1"/>
    <property type="match status" value="1"/>
</dbReference>
<reference evidence="4 5" key="1">
    <citation type="journal article" date="2020" name="Biotechnol. Biofuels">
        <title>New insights from the biogas microbiome by comprehensive genome-resolved metagenomics of nearly 1600 species originating from multiple anaerobic digesters.</title>
        <authorList>
            <person name="Campanaro S."/>
            <person name="Treu L."/>
            <person name="Rodriguez-R L.M."/>
            <person name="Kovalovszki A."/>
            <person name="Ziels R.M."/>
            <person name="Maus I."/>
            <person name="Zhu X."/>
            <person name="Kougias P.G."/>
            <person name="Basile A."/>
            <person name="Luo G."/>
            <person name="Schluter A."/>
            <person name="Konstantinidis K.T."/>
            <person name="Angelidaki I."/>
        </authorList>
    </citation>
    <scope>NUCLEOTIDE SEQUENCE [LARGE SCALE GENOMIC DNA]</scope>
    <source>
        <strain evidence="4">AS27yjCOA_157</strain>
    </source>
</reference>
<dbReference type="Gene3D" id="1.10.357.10">
    <property type="entry name" value="Tetracycline Repressor, domain 2"/>
    <property type="match status" value="1"/>
</dbReference>
<evidence type="ECO:0000256" key="1">
    <source>
        <dbReference type="ARBA" id="ARBA00023125"/>
    </source>
</evidence>
<evidence type="ECO:0000259" key="3">
    <source>
        <dbReference type="PROSITE" id="PS50977"/>
    </source>
</evidence>
<evidence type="ECO:0000313" key="5">
    <source>
        <dbReference type="Proteomes" id="UP000544742"/>
    </source>
</evidence>
<dbReference type="PANTHER" id="PTHR30055:SF226">
    <property type="entry name" value="HTH-TYPE TRANSCRIPTIONAL REGULATOR PKSA"/>
    <property type="match status" value="1"/>
</dbReference>
<keyword evidence="1 2" id="KW-0238">DNA-binding</keyword>
<evidence type="ECO:0000313" key="4">
    <source>
        <dbReference type="EMBL" id="NLJ23402.1"/>
    </source>
</evidence>
<organism evidence="4 5">
    <name type="scientific">Methanothrix soehngenii</name>
    <name type="common">Methanosaeta concilii</name>
    <dbReference type="NCBI Taxonomy" id="2223"/>
    <lineage>
        <taxon>Archaea</taxon>
        <taxon>Methanobacteriati</taxon>
        <taxon>Methanobacteriota</taxon>
        <taxon>Stenosarchaea group</taxon>
        <taxon>Methanomicrobia</taxon>
        <taxon>Methanotrichales</taxon>
        <taxon>Methanotrichaceae</taxon>
        <taxon>Methanothrix</taxon>
    </lineage>
</organism>
<dbReference type="PANTHER" id="PTHR30055">
    <property type="entry name" value="HTH-TYPE TRANSCRIPTIONAL REGULATOR RUTR"/>
    <property type="match status" value="1"/>
</dbReference>
<sequence length="209" mass="23417">MTNDKEADERQSFIAEARREQIIEATIATLDEIGYVNASLAQIAKRAGISTPLISYHFSDKNDLINQTLTTLLSEANAYVTERLKEGSTAREKLRIFIEARLAYQGTHSKHNVALIEIVFNARTPDNVPYYKLSDDGEDPVVYALEQLLTEGQASGEFREFDIHAMASAIQGAIGEYLADQYLIAIVSLETYCAEIFEIFDRATKADQR</sequence>
<dbReference type="Proteomes" id="UP000544742">
    <property type="component" value="Unassembled WGS sequence"/>
</dbReference>